<keyword evidence="2" id="KW-1185">Reference proteome</keyword>
<evidence type="ECO:0000313" key="2">
    <source>
        <dbReference type="Proteomes" id="UP000646827"/>
    </source>
</evidence>
<sequence>MSARPYINMRTYDGYLENATDFDARCARETTAVPSIVVLYPEVWYGLCSSRIGSDRITGLSTSASANADTDADADAADADRIADNIK</sequence>
<name>A0A8H7RS12_9FUNG</name>
<proteinExistence type="predicted"/>
<dbReference type="AlphaFoldDB" id="A0A8H7RS12"/>
<protein>
    <submittedName>
        <fullName evidence="1">Uncharacterized protein</fullName>
    </submittedName>
</protein>
<evidence type="ECO:0000313" key="1">
    <source>
        <dbReference type="EMBL" id="KAG2214738.1"/>
    </source>
</evidence>
<dbReference type="Proteomes" id="UP000646827">
    <property type="component" value="Unassembled WGS sequence"/>
</dbReference>
<accession>A0A8H7RS12</accession>
<organism evidence="1 2">
    <name type="scientific">Circinella minor</name>
    <dbReference type="NCBI Taxonomy" id="1195481"/>
    <lineage>
        <taxon>Eukaryota</taxon>
        <taxon>Fungi</taxon>
        <taxon>Fungi incertae sedis</taxon>
        <taxon>Mucoromycota</taxon>
        <taxon>Mucoromycotina</taxon>
        <taxon>Mucoromycetes</taxon>
        <taxon>Mucorales</taxon>
        <taxon>Lichtheimiaceae</taxon>
        <taxon>Circinella</taxon>
    </lineage>
</organism>
<gene>
    <name evidence="1" type="ORF">INT45_010704</name>
</gene>
<reference evidence="1 2" key="1">
    <citation type="submission" date="2020-12" db="EMBL/GenBank/DDBJ databases">
        <title>Metabolic potential, ecology and presence of endohyphal bacteria is reflected in genomic diversity of Mucoromycotina.</title>
        <authorList>
            <person name="Muszewska A."/>
            <person name="Okrasinska A."/>
            <person name="Steczkiewicz K."/>
            <person name="Drgas O."/>
            <person name="Orlowska M."/>
            <person name="Perlinska-Lenart U."/>
            <person name="Aleksandrzak-Piekarczyk T."/>
            <person name="Szatraj K."/>
            <person name="Zielenkiewicz U."/>
            <person name="Pilsyk S."/>
            <person name="Malc E."/>
            <person name="Mieczkowski P."/>
            <person name="Kruszewska J.S."/>
            <person name="Biernat P."/>
            <person name="Pawlowska J."/>
        </authorList>
    </citation>
    <scope>NUCLEOTIDE SEQUENCE [LARGE SCALE GENOMIC DNA]</scope>
    <source>
        <strain evidence="1 2">CBS 142.35</strain>
    </source>
</reference>
<dbReference type="EMBL" id="JAEPRB010000594">
    <property type="protein sequence ID" value="KAG2214738.1"/>
    <property type="molecule type" value="Genomic_DNA"/>
</dbReference>
<comment type="caution">
    <text evidence="1">The sequence shown here is derived from an EMBL/GenBank/DDBJ whole genome shotgun (WGS) entry which is preliminary data.</text>
</comment>